<dbReference type="PANTHER" id="PTHR20855">
    <property type="entry name" value="ADIPOR/PROGESTIN RECEPTOR-RELATED"/>
    <property type="match status" value="1"/>
</dbReference>
<name>A0A7L6N4P3_9MOLU</name>
<dbReference type="GO" id="GO:0046872">
    <property type="term" value="F:metal ion binding"/>
    <property type="evidence" value="ECO:0007669"/>
    <property type="project" value="UniProtKB-KW"/>
</dbReference>
<accession>A0A7L6N4P3</accession>
<keyword evidence="3" id="KW-1003">Cell membrane</keyword>
<comment type="subcellular location">
    <subcellularLocation>
        <location evidence="1">Cell membrane</location>
        <topology evidence="1">Multi-pass membrane protein</topology>
    </subcellularLocation>
</comment>
<dbReference type="InterPro" id="IPR004254">
    <property type="entry name" value="AdipoR/HlyIII-related"/>
</dbReference>
<feature type="transmembrane region" description="Helical" evidence="8">
    <location>
        <begin position="104"/>
        <end position="123"/>
    </location>
</feature>
<evidence type="ECO:0000313" key="9">
    <source>
        <dbReference type="EMBL" id="QLY39955.1"/>
    </source>
</evidence>
<keyword evidence="4 8" id="KW-0812">Transmembrane</keyword>
<dbReference type="GO" id="GO:0005886">
    <property type="term" value="C:plasma membrane"/>
    <property type="evidence" value="ECO:0007669"/>
    <property type="project" value="UniProtKB-SubCell"/>
</dbReference>
<feature type="transmembrane region" description="Helical" evidence="8">
    <location>
        <begin position="9"/>
        <end position="32"/>
    </location>
</feature>
<evidence type="ECO:0000256" key="8">
    <source>
        <dbReference type="SAM" id="Phobius"/>
    </source>
</evidence>
<evidence type="ECO:0000256" key="6">
    <source>
        <dbReference type="ARBA" id="ARBA00023136"/>
    </source>
</evidence>
<evidence type="ECO:0000256" key="5">
    <source>
        <dbReference type="ARBA" id="ARBA00022989"/>
    </source>
</evidence>
<dbReference type="PANTHER" id="PTHR20855:SF3">
    <property type="entry name" value="LD03007P"/>
    <property type="match status" value="1"/>
</dbReference>
<dbReference type="NCBIfam" id="TIGR01065">
    <property type="entry name" value="hlyIII"/>
    <property type="match status" value="1"/>
</dbReference>
<organism evidence="9 10">
    <name type="scientific">Hujiaoplasma nucleasis</name>
    <dbReference type="NCBI Taxonomy" id="2725268"/>
    <lineage>
        <taxon>Bacteria</taxon>
        <taxon>Bacillati</taxon>
        <taxon>Mycoplasmatota</taxon>
        <taxon>Mollicutes</taxon>
        <taxon>Candidatus Izemoplasmatales</taxon>
        <taxon>Hujiaoplasmataceae</taxon>
        <taxon>Hujiaoplasma</taxon>
    </lineage>
</organism>
<comment type="similarity">
    <text evidence="2">Belongs to the UPF0073 (Hly-III) family.</text>
</comment>
<sequence>MKKSSLGELLADSITHGLGALLSILGLILLIIKADTTMGYISGIIYGFCLFFLYLSSTLFHSFPDFFKRTRAVFQRFDHSAIFLLIVGTYTPIILHTLELSFALIYLSIMWTLTITGIVFKAIWIKKYQYVHLAIYLLMGWSVVFVWNDVYPLIKPQLWFLVFGGLSYTLGVVFYLAKFKYHHFIWHLFVMIGSLLHYLVIYQIIL</sequence>
<evidence type="ECO:0000256" key="1">
    <source>
        <dbReference type="ARBA" id="ARBA00004651"/>
    </source>
</evidence>
<reference evidence="9 10" key="1">
    <citation type="submission" date="2020-04" db="EMBL/GenBank/DDBJ databases">
        <authorList>
            <person name="Zheng R.K."/>
            <person name="Sun C.M."/>
        </authorList>
    </citation>
    <scope>NUCLEOTIDE SEQUENCE [LARGE SCALE GENOMIC DNA]</scope>
    <source>
        <strain evidence="10">zrk29</strain>
    </source>
</reference>
<keyword evidence="5 8" id="KW-1133">Transmembrane helix</keyword>
<gene>
    <name evidence="9" type="ORF">HF295_03415</name>
</gene>
<dbReference type="EMBL" id="CP051151">
    <property type="protein sequence ID" value="QLY39955.1"/>
    <property type="molecule type" value="Genomic_DNA"/>
</dbReference>
<dbReference type="GO" id="GO:0140911">
    <property type="term" value="F:pore-forming activity"/>
    <property type="evidence" value="ECO:0007669"/>
    <property type="project" value="InterPro"/>
</dbReference>
<feature type="transmembrane region" description="Helical" evidence="8">
    <location>
        <begin position="38"/>
        <end position="60"/>
    </location>
</feature>
<evidence type="ECO:0000256" key="2">
    <source>
        <dbReference type="ARBA" id="ARBA00008488"/>
    </source>
</evidence>
<dbReference type="AlphaFoldDB" id="A0A7L6N4P3"/>
<feature type="transmembrane region" description="Helical" evidence="8">
    <location>
        <begin position="130"/>
        <end position="147"/>
    </location>
</feature>
<feature type="transmembrane region" description="Helical" evidence="8">
    <location>
        <begin position="159"/>
        <end position="177"/>
    </location>
</feature>
<evidence type="ECO:0000256" key="4">
    <source>
        <dbReference type="ARBA" id="ARBA00022692"/>
    </source>
</evidence>
<protein>
    <submittedName>
        <fullName evidence="9">Hemolysin III family protein</fullName>
    </submittedName>
</protein>
<feature type="transmembrane region" description="Helical" evidence="8">
    <location>
        <begin position="81"/>
        <end position="98"/>
    </location>
</feature>
<keyword evidence="7" id="KW-0479">Metal-binding</keyword>
<feature type="binding site" evidence="7">
    <location>
        <position position="187"/>
    </location>
    <ligand>
        <name>Zn(2+)</name>
        <dbReference type="ChEBI" id="CHEBI:29105"/>
    </ligand>
</feature>
<feature type="transmembrane region" description="Helical" evidence="8">
    <location>
        <begin position="184"/>
        <end position="205"/>
    </location>
</feature>
<keyword evidence="10" id="KW-1185">Reference proteome</keyword>
<dbReference type="InterPro" id="IPR005744">
    <property type="entry name" value="Hy-lIII"/>
</dbReference>
<evidence type="ECO:0000256" key="3">
    <source>
        <dbReference type="ARBA" id="ARBA00022475"/>
    </source>
</evidence>
<keyword evidence="7" id="KW-0862">Zinc</keyword>
<dbReference type="KEGG" id="tbk:HF295_03415"/>
<feature type="binding site" evidence="7">
    <location>
        <position position="61"/>
    </location>
    <ligand>
        <name>Zn(2+)</name>
        <dbReference type="ChEBI" id="CHEBI:29105"/>
    </ligand>
</feature>
<proteinExistence type="inferred from homology"/>
<dbReference type="RefSeq" id="WP_312032449.1">
    <property type="nucleotide sequence ID" value="NZ_CP051151.1"/>
</dbReference>
<dbReference type="Proteomes" id="UP000512167">
    <property type="component" value="Chromosome"/>
</dbReference>
<evidence type="ECO:0000313" key="10">
    <source>
        <dbReference type="Proteomes" id="UP000512167"/>
    </source>
</evidence>
<feature type="binding site" evidence="7">
    <location>
        <position position="183"/>
    </location>
    <ligand>
        <name>Zn(2+)</name>
        <dbReference type="ChEBI" id="CHEBI:29105"/>
    </ligand>
</feature>
<keyword evidence="6 8" id="KW-0472">Membrane</keyword>
<dbReference type="Pfam" id="PF03006">
    <property type="entry name" value="HlyIII"/>
    <property type="match status" value="1"/>
</dbReference>
<evidence type="ECO:0000256" key="7">
    <source>
        <dbReference type="PIRSR" id="PIRSR604254-1"/>
    </source>
</evidence>